<gene>
    <name evidence="9" type="primary">rnj</name>
    <name evidence="12" type="ORF">CAV_1698</name>
</gene>
<dbReference type="GO" id="GO:0004521">
    <property type="term" value="F:RNA endonuclease activity"/>
    <property type="evidence" value="ECO:0007669"/>
    <property type="project" value="UniProtKB-UniRule"/>
</dbReference>
<dbReference type="InterPro" id="IPR042173">
    <property type="entry name" value="RNase_J_2"/>
</dbReference>
<dbReference type="EMBL" id="CP022347">
    <property type="protein sequence ID" value="ASQ31289.1"/>
    <property type="molecule type" value="Genomic_DNA"/>
</dbReference>
<keyword evidence="7 9" id="KW-0269">Exonuclease</keyword>
<evidence type="ECO:0000256" key="4">
    <source>
        <dbReference type="ARBA" id="ARBA00022759"/>
    </source>
</evidence>
<evidence type="ECO:0000256" key="5">
    <source>
        <dbReference type="ARBA" id="ARBA00022801"/>
    </source>
</evidence>
<keyword evidence="2 9" id="KW-0540">Nuclease</keyword>
<dbReference type="Gene3D" id="3.60.15.10">
    <property type="entry name" value="Ribonuclease Z/Hydroxyacylglutathione hydrolase-like"/>
    <property type="match status" value="1"/>
</dbReference>
<dbReference type="InterPro" id="IPR001279">
    <property type="entry name" value="Metallo-B-lactamas"/>
</dbReference>
<dbReference type="InterPro" id="IPR004613">
    <property type="entry name" value="RNase_J"/>
</dbReference>
<feature type="domain" description="Metallo-beta-lactamase" evidence="11">
    <location>
        <begin position="118"/>
        <end position="314"/>
    </location>
</feature>
<proteinExistence type="inferred from homology"/>
<organism evidence="12 13">
    <name type="scientific">Campylobacter avium LMG 24591</name>
    <dbReference type="NCBI Taxonomy" id="522484"/>
    <lineage>
        <taxon>Bacteria</taxon>
        <taxon>Pseudomonadati</taxon>
        <taxon>Campylobacterota</taxon>
        <taxon>Epsilonproteobacteria</taxon>
        <taxon>Campylobacterales</taxon>
        <taxon>Campylobacteraceae</taxon>
        <taxon>Campylobacter</taxon>
    </lineage>
</organism>
<dbReference type="GO" id="GO:0006364">
    <property type="term" value="P:rRNA processing"/>
    <property type="evidence" value="ECO:0007669"/>
    <property type="project" value="UniProtKB-UniRule"/>
</dbReference>
<dbReference type="InterPro" id="IPR041636">
    <property type="entry name" value="RNase_J_C"/>
</dbReference>
<evidence type="ECO:0000256" key="6">
    <source>
        <dbReference type="ARBA" id="ARBA00022833"/>
    </source>
</evidence>
<accession>A0A222MZJ1</accession>
<dbReference type="GO" id="GO:0003723">
    <property type="term" value="F:RNA binding"/>
    <property type="evidence" value="ECO:0007669"/>
    <property type="project" value="UniProtKB-UniRule"/>
</dbReference>
<keyword evidence="5 9" id="KW-0378">Hydrolase</keyword>
<keyword evidence="13" id="KW-1185">Reference proteome</keyword>
<keyword evidence="8 9" id="KW-0694">RNA-binding</keyword>
<reference evidence="12 13" key="1">
    <citation type="submission" date="2017-07" db="EMBL/GenBank/DDBJ databases">
        <title>Analysis of two Campylobacter avium genomes and identification of a novel hippuricase gene.</title>
        <authorList>
            <person name="Miller W.G."/>
            <person name="Chapman M.H."/>
            <person name="Yee E."/>
            <person name="Revez J."/>
            <person name="Bono J.L."/>
            <person name="Rossi M."/>
        </authorList>
    </citation>
    <scope>NUCLEOTIDE SEQUENCE [LARGE SCALE GENOMIC DNA]</scope>
    <source>
        <strain evidence="12 13">LMG 24591</strain>
    </source>
</reference>
<dbReference type="CDD" id="cd07714">
    <property type="entry name" value="RNaseJ_MBL-fold"/>
    <property type="match status" value="1"/>
</dbReference>
<feature type="compositionally biased region" description="Basic residues" evidence="10">
    <location>
        <begin position="18"/>
        <end position="31"/>
    </location>
</feature>
<dbReference type="Proteomes" id="UP000201169">
    <property type="component" value="Chromosome"/>
</dbReference>
<evidence type="ECO:0000259" key="11">
    <source>
        <dbReference type="SMART" id="SM00849"/>
    </source>
</evidence>
<evidence type="ECO:0000256" key="2">
    <source>
        <dbReference type="ARBA" id="ARBA00022722"/>
    </source>
</evidence>
<name>A0A222MZJ1_9BACT</name>
<dbReference type="InterPro" id="IPR001587">
    <property type="entry name" value="RNase_J_CS"/>
</dbReference>
<keyword evidence="3" id="KW-0479">Metal-binding</keyword>
<dbReference type="GO" id="GO:0004534">
    <property type="term" value="F:5'-3' RNA exonuclease activity"/>
    <property type="evidence" value="ECO:0007669"/>
    <property type="project" value="UniProtKB-UniRule"/>
</dbReference>
<dbReference type="GO" id="GO:0005737">
    <property type="term" value="C:cytoplasm"/>
    <property type="evidence" value="ECO:0007669"/>
    <property type="project" value="UniProtKB-SubCell"/>
</dbReference>
<dbReference type="SMART" id="SM00849">
    <property type="entry name" value="Lactamase_B"/>
    <property type="match status" value="1"/>
</dbReference>
<evidence type="ECO:0000256" key="9">
    <source>
        <dbReference type="HAMAP-Rule" id="MF_01491"/>
    </source>
</evidence>
<dbReference type="GO" id="GO:0008270">
    <property type="term" value="F:zinc ion binding"/>
    <property type="evidence" value="ECO:0007669"/>
    <property type="project" value="InterPro"/>
</dbReference>
<keyword evidence="9" id="KW-0698">rRNA processing</keyword>
<comment type="similarity">
    <text evidence="9">Belongs to the metallo-beta-lactamase superfamily. RNA-metabolizing metallo-beta-lactamase-like family. Bacterial RNase J subfamily.</text>
</comment>
<dbReference type="Gene3D" id="3.10.20.580">
    <property type="match status" value="1"/>
</dbReference>
<dbReference type="PANTHER" id="PTHR43694">
    <property type="entry name" value="RIBONUCLEASE J"/>
    <property type="match status" value="1"/>
</dbReference>
<dbReference type="PROSITE" id="PS01292">
    <property type="entry name" value="UPF0036"/>
    <property type="match status" value="1"/>
</dbReference>
<dbReference type="EC" id="3.1.-.-" evidence="9"/>
<comment type="subcellular location">
    <subcellularLocation>
        <location evidence="9">Cytoplasm</location>
    </subcellularLocation>
</comment>
<dbReference type="PANTHER" id="PTHR43694:SF1">
    <property type="entry name" value="RIBONUCLEASE J"/>
    <property type="match status" value="1"/>
</dbReference>
<evidence type="ECO:0000313" key="12">
    <source>
        <dbReference type="EMBL" id="ASQ31289.1"/>
    </source>
</evidence>
<keyword evidence="4 9" id="KW-0255">Endonuclease</keyword>
<dbReference type="InterPro" id="IPR030854">
    <property type="entry name" value="RNase_J_bac"/>
</dbReference>
<feature type="binding site" evidence="9">
    <location>
        <begin position="463"/>
        <end position="467"/>
    </location>
    <ligand>
        <name>substrate</name>
    </ligand>
</feature>
<dbReference type="NCBIfam" id="TIGR00649">
    <property type="entry name" value="MG423"/>
    <property type="match status" value="1"/>
</dbReference>
<evidence type="ECO:0000313" key="13">
    <source>
        <dbReference type="Proteomes" id="UP000201169"/>
    </source>
</evidence>
<dbReference type="InterPro" id="IPR036866">
    <property type="entry name" value="RibonucZ/Hydroxyglut_hydro"/>
</dbReference>
<comment type="subunit">
    <text evidence="9">Homodimer, may be a subunit of the RNA degradosome.</text>
</comment>
<dbReference type="Pfam" id="PF00753">
    <property type="entry name" value="Lactamase_B"/>
    <property type="match status" value="1"/>
</dbReference>
<dbReference type="RefSeq" id="WP_094324428.1">
    <property type="nucleotide sequence ID" value="NZ_CP022347.1"/>
</dbReference>
<comment type="function">
    <text evidence="9">An RNase that has 5'-3' exonuclease and possibly endonuclease activity. Involved in maturation of rRNA and in some organisms also mRNA maturation and/or decay.</text>
</comment>
<dbReference type="KEGG" id="cavi:CAV_1698"/>
<evidence type="ECO:0000256" key="8">
    <source>
        <dbReference type="ARBA" id="ARBA00022884"/>
    </source>
</evidence>
<dbReference type="Gene3D" id="3.40.50.10710">
    <property type="entry name" value="Metallo-hydrolase/oxidoreductase"/>
    <property type="match status" value="1"/>
</dbReference>
<dbReference type="OrthoDB" id="9770211at2"/>
<dbReference type="Pfam" id="PF07521">
    <property type="entry name" value="RMMBL"/>
    <property type="match status" value="1"/>
</dbReference>
<evidence type="ECO:0000256" key="1">
    <source>
        <dbReference type="ARBA" id="ARBA00022490"/>
    </source>
</evidence>
<keyword evidence="6" id="KW-0862">Zinc</keyword>
<dbReference type="InterPro" id="IPR055132">
    <property type="entry name" value="RNase_J_b_CASP"/>
</dbReference>
<dbReference type="HAMAP" id="MF_01491">
    <property type="entry name" value="RNase_J_bact"/>
    <property type="match status" value="1"/>
</dbReference>
<feature type="region of interest" description="Disordered" evidence="10">
    <location>
        <begin position="1"/>
        <end position="72"/>
    </location>
</feature>
<dbReference type="InterPro" id="IPR011108">
    <property type="entry name" value="RMMBL"/>
</dbReference>
<dbReference type="Pfam" id="PF22505">
    <property type="entry name" value="RNase_J_b_CASP"/>
    <property type="match status" value="1"/>
</dbReference>
<protein>
    <recommendedName>
        <fullName evidence="9">Ribonuclease J</fullName>
        <shortName evidence="9">RNase J</shortName>
        <ecNumber evidence="9">3.1.-.-</ecNumber>
    </recommendedName>
</protein>
<evidence type="ECO:0000256" key="3">
    <source>
        <dbReference type="ARBA" id="ARBA00022723"/>
    </source>
</evidence>
<evidence type="ECO:0000256" key="7">
    <source>
        <dbReference type="ARBA" id="ARBA00022839"/>
    </source>
</evidence>
<evidence type="ECO:0000256" key="10">
    <source>
        <dbReference type="SAM" id="MobiDB-lite"/>
    </source>
</evidence>
<dbReference type="SUPFAM" id="SSF56281">
    <property type="entry name" value="Metallo-hydrolase/oxidoreductase"/>
    <property type="match status" value="1"/>
</dbReference>
<dbReference type="AlphaFoldDB" id="A0A222MZJ1"/>
<sequence length="654" mass="74540">MSEEIKTNENLQDENNKQHSKKFKFKRKRKSLQNSIKSDESEQNLAQAQKDETKTAKKKKNKNLPTNLTGNEPWQVQMSKSIEANKIIHEQRLYPLKFTNSTEHKFKITPIGGLGEVGGNMTVIETNKDAIIVDIGLSFPDESMHGVDIVIPDFDYIRKIKDKVRAVLITHAHEDHIGAVPYFYKEFSFPLYASPMALGMISNKFEEHGLKAERKNFKPIEKRKLYNIGEFEVEWIHITHSVIDASALAITSKAGTILHSGDFKIDHTPIDGYPSDLNRIAYYGDRGILCLLSDSTNSYKEGYTKSESSVGDTFDNIFLRAKGRVIMSTFSSNIHRVYQAITYGLKYGRKVCVIGRSMERNLYTTMELGYINLDRKIFIDPDEVSKHKDNEVLIVTTGSQGETMSALYRMATDEHKFIKIKESDQIIISAKAIPGNEKSISAVLDYLLKAGASVAYQEFSEIHVSGHANIEEQKLMLCLTKPKFFLPVHGEYNHITKHKQTAIKCGVNERNIYLMSNGDQIELCHKYMKRIGTVKTGKVFVDNQINKQIADDVIIDRQKLADNGVVVIIAQLDKSTKKLIQKPRVLSYGLVADKQDYEFSKELSEVLSLFFTNIKDEILNNPKILEAQIRQVLRKHIFRKIKKYPTIVPTVFLM</sequence>
<dbReference type="Pfam" id="PF17770">
    <property type="entry name" value="RNase_J_C"/>
    <property type="match status" value="1"/>
</dbReference>
<keyword evidence="1 9" id="KW-0963">Cytoplasm</keyword>